<protein>
    <submittedName>
        <fullName evidence="4">CARMIL_C domain-containing protein</fullName>
    </submittedName>
</protein>
<gene>
    <name evidence="2" type="ORF">ECPE_LOCUS5914</name>
</gene>
<evidence type="ECO:0000256" key="1">
    <source>
        <dbReference type="SAM" id="MobiDB-lite"/>
    </source>
</evidence>
<organism evidence="4">
    <name type="scientific">Echinostoma caproni</name>
    <dbReference type="NCBI Taxonomy" id="27848"/>
    <lineage>
        <taxon>Eukaryota</taxon>
        <taxon>Metazoa</taxon>
        <taxon>Spiralia</taxon>
        <taxon>Lophotrochozoa</taxon>
        <taxon>Platyhelminthes</taxon>
        <taxon>Trematoda</taxon>
        <taxon>Digenea</taxon>
        <taxon>Plagiorchiida</taxon>
        <taxon>Echinostomata</taxon>
        <taxon>Echinostomatoidea</taxon>
        <taxon>Echinostomatidae</taxon>
        <taxon>Echinostoma</taxon>
    </lineage>
</organism>
<dbReference type="WBParaSite" id="ECPE_0000592701-mRNA-1">
    <property type="protein sequence ID" value="ECPE_0000592701-mRNA-1"/>
    <property type="gene ID" value="ECPE_0000592701"/>
</dbReference>
<evidence type="ECO:0000313" key="3">
    <source>
        <dbReference type="Proteomes" id="UP000272942"/>
    </source>
</evidence>
<name>A0A183AG29_9TREM</name>
<accession>A0A183AG29</accession>
<dbReference type="EMBL" id="UZAN01042830">
    <property type="protein sequence ID" value="VDP76896.1"/>
    <property type="molecule type" value="Genomic_DNA"/>
</dbReference>
<feature type="region of interest" description="Disordered" evidence="1">
    <location>
        <begin position="55"/>
        <end position="102"/>
    </location>
</feature>
<feature type="compositionally biased region" description="Low complexity" evidence="1">
    <location>
        <begin position="56"/>
        <end position="67"/>
    </location>
</feature>
<dbReference type="AlphaFoldDB" id="A0A183AG29"/>
<evidence type="ECO:0000313" key="4">
    <source>
        <dbReference type="WBParaSite" id="ECPE_0000592701-mRNA-1"/>
    </source>
</evidence>
<evidence type="ECO:0000313" key="2">
    <source>
        <dbReference type="EMBL" id="VDP76896.1"/>
    </source>
</evidence>
<keyword evidence="3" id="KW-1185">Reference proteome</keyword>
<reference evidence="2 3" key="2">
    <citation type="submission" date="2018-11" db="EMBL/GenBank/DDBJ databases">
        <authorList>
            <consortium name="Pathogen Informatics"/>
        </authorList>
    </citation>
    <scope>NUCLEOTIDE SEQUENCE [LARGE SCALE GENOMIC DNA]</scope>
    <source>
        <strain evidence="2 3">Egypt</strain>
    </source>
</reference>
<proteinExistence type="predicted"/>
<feature type="region of interest" description="Disordered" evidence="1">
    <location>
        <begin position="1"/>
        <end position="29"/>
    </location>
</feature>
<sequence length="154" mass="16842">MTPSRGDPLDPVDETPQTEMGLSKRVRSRLRSSLRSFLRSPSVQTRFSSMVVLPTSPQVPSSLKSSISPPPPPLPPPAMRRPQSMRVDDAPMCDSQIPPKTGSWLSVNEQIWFPKDPKSTTNSGLLSPADTATFKRSGQLKSSSTMALVTTHEK</sequence>
<reference evidence="4" key="1">
    <citation type="submission" date="2016-06" db="UniProtKB">
        <authorList>
            <consortium name="WormBaseParasite"/>
        </authorList>
    </citation>
    <scope>IDENTIFICATION</scope>
</reference>
<dbReference type="Proteomes" id="UP000272942">
    <property type="component" value="Unassembled WGS sequence"/>
</dbReference>
<feature type="compositionally biased region" description="Pro residues" evidence="1">
    <location>
        <begin position="68"/>
        <end position="79"/>
    </location>
</feature>